<dbReference type="InterPro" id="IPR040151">
    <property type="entry name" value="Gfd2/YDR514C-like"/>
</dbReference>
<proteinExistence type="predicted"/>
<dbReference type="SUPFAM" id="SSF53098">
    <property type="entry name" value="Ribonuclease H-like"/>
    <property type="match status" value="1"/>
</dbReference>
<name>A0A4S9LH57_AURPU</name>
<gene>
    <name evidence="2" type="ORF">D6D01_03943</name>
</gene>
<dbReference type="AlphaFoldDB" id="A0A4S9LH57"/>
<dbReference type="Pfam" id="PF21762">
    <property type="entry name" value="DEDDh_C"/>
    <property type="match status" value="1"/>
</dbReference>
<sequence>MHSLHYRASFLRHAISTTRAFPIHFPSNTCLHFKMTTRAERFAALLGESSASTTNNVTASKHNFCDLAPADQQFVPINAVSKFPYKYMKQSQGETVSKQFFAGGKFWERDWELWYVWSPYYHAERPTIFIPLEQFKQLLKDIDGAYPSYLVRMPNNAEGSLVFPFEYSEHRLLRPHFLGQSSNKDDFERLSKLAPHFGRLGSDESEPDYLSYFRSDMEAAVDAGKNKGKAKAAKEAKQKARVIQQHNMYRQVERTQASLELLPASSANPDLDIIYIAVDCESWERNHNIITEIGFATLDTRDLKDTHHGEGGKDWHKFVRGRHFRINEYKHYTNSEFVRGCPDRFEFGESEFVDLADAPRMIATCFKHPYSAKDVDDVAEEHQEKRNIVFVGHDTKQDVAYLRKLGYDPSNLSNLIDFQDTAAMWRAITGEQSTRGLSHVLFTLELDSWNTHNAGNDAVYTVHAMLGLCVKDLKMKEAKKNGDEEGGGGVSLLPQKQDIEKEIKKVTKKFVDWEM</sequence>
<organism evidence="2 3">
    <name type="scientific">Aureobasidium pullulans</name>
    <name type="common">Black yeast</name>
    <name type="synonym">Pullularia pullulans</name>
    <dbReference type="NCBI Taxonomy" id="5580"/>
    <lineage>
        <taxon>Eukaryota</taxon>
        <taxon>Fungi</taxon>
        <taxon>Dikarya</taxon>
        <taxon>Ascomycota</taxon>
        <taxon>Pezizomycotina</taxon>
        <taxon>Dothideomycetes</taxon>
        <taxon>Dothideomycetidae</taxon>
        <taxon>Dothideales</taxon>
        <taxon>Saccotheciaceae</taxon>
        <taxon>Aureobasidium</taxon>
    </lineage>
</organism>
<evidence type="ECO:0000313" key="2">
    <source>
        <dbReference type="EMBL" id="THY28272.1"/>
    </source>
</evidence>
<accession>A0A4S9LH57</accession>
<dbReference type="GO" id="GO:0003676">
    <property type="term" value="F:nucleic acid binding"/>
    <property type="evidence" value="ECO:0007669"/>
    <property type="project" value="InterPro"/>
</dbReference>
<protein>
    <recommendedName>
        <fullName evidence="1">Gfd2/YDR514C-like C-terminal domain-containing protein</fullName>
    </recommendedName>
</protein>
<feature type="domain" description="Gfd2/YDR514C-like C-terminal" evidence="1">
    <location>
        <begin position="274"/>
        <end position="467"/>
    </location>
</feature>
<dbReference type="InterPro" id="IPR036397">
    <property type="entry name" value="RNaseH_sf"/>
</dbReference>
<dbReference type="InterPro" id="IPR012337">
    <property type="entry name" value="RNaseH-like_sf"/>
</dbReference>
<reference evidence="2 3" key="1">
    <citation type="submission" date="2018-10" db="EMBL/GenBank/DDBJ databases">
        <title>Fifty Aureobasidium pullulans genomes reveal a recombining polyextremotolerant generalist.</title>
        <authorList>
            <person name="Gostincar C."/>
            <person name="Turk M."/>
            <person name="Zajc J."/>
            <person name="Gunde-Cimerman N."/>
        </authorList>
    </citation>
    <scope>NUCLEOTIDE SEQUENCE [LARGE SCALE GENOMIC DNA]</scope>
    <source>
        <strain evidence="2 3">EXF-6604</strain>
    </source>
</reference>
<dbReference type="GO" id="GO:0005634">
    <property type="term" value="C:nucleus"/>
    <property type="evidence" value="ECO:0007669"/>
    <property type="project" value="TreeGrafter"/>
</dbReference>
<evidence type="ECO:0000259" key="1">
    <source>
        <dbReference type="Pfam" id="PF21762"/>
    </source>
</evidence>
<dbReference type="Proteomes" id="UP000306584">
    <property type="component" value="Unassembled WGS sequence"/>
</dbReference>
<dbReference type="Gene3D" id="3.30.420.10">
    <property type="entry name" value="Ribonuclease H-like superfamily/Ribonuclease H"/>
    <property type="match status" value="1"/>
</dbReference>
<dbReference type="PANTHER" id="PTHR28083">
    <property type="entry name" value="GOOD FOR FULL DBP5 ACTIVITY PROTEIN 2"/>
    <property type="match status" value="1"/>
</dbReference>
<comment type="caution">
    <text evidence="2">The sequence shown here is derived from an EMBL/GenBank/DDBJ whole genome shotgun (WGS) entry which is preliminary data.</text>
</comment>
<dbReference type="EMBL" id="QZBD01000119">
    <property type="protein sequence ID" value="THY28272.1"/>
    <property type="molecule type" value="Genomic_DNA"/>
</dbReference>
<evidence type="ECO:0000313" key="3">
    <source>
        <dbReference type="Proteomes" id="UP000306584"/>
    </source>
</evidence>
<dbReference type="InterPro" id="IPR048519">
    <property type="entry name" value="Gfd2/YDR514C-like_C"/>
</dbReference>
<dbReference type="PANTHER" id="PTHR28083:SF1">
    <property type="entry name" value="GOOD FOR FULL DBP5 ACTIVITY PROTEIN 2"/>
    <property type="match status" value="1"/>
</dbReference>